<keyword evidence="2" id="KW-0012">Acyltransferase</keyword>
<dbReference type="GO" id="GO:0005737">
    <property type="term" value="C:cytoplasm"/>
    <property type="evidence" value="ECO:0007669"/>
    <property type="project" value="TreeGrafter"/>
</dbReference>
<dbReference type="InterPro" id="IPR051531">
    <property type="entry name" value="N-acetyltransferase"/>
</dbReference>
<dbReference type="EMBL" id="SNYN01000001">
    <property type="protein sequence ID" value="TDQ55327.1"/>
    <property type="molecule type" value="Genomic_DNA"/>
</dbReference>
<proteinExistence type="inferred from homology"/>
<sequence length="187" mass="21082">MTNDGIALATEVWTRPVQEGDSRDLAAAYLRNREHLRPWEPLRPQWFYTASGQANVIRRRTAEHERGAGSQWVIRTRERIIGSVSINNIVRGPLLSGSLGYWIDADFQGRGIITNAVEHMLWVARSSFGLHRVEAGTLPGNTASQRVLAKAGFTRFGLAENYLLIQGAWQDHVLFQKILHDDLPEVL</sequence>
<comment type="similarity">
    <text evidence="3">Belongs to the acetyltransferase family. RimJ subfamily.</text>
</comment>
<evidence type="ECO:0000256" key="3">
    <source>
        <dbReference type="ARBA" id="ARBA00038502"/>
    </source>
</evidence>
<dbReference type="PROSITE" id="PS51186">
    <property type="entry name" value="GNAT"/>
    <property type="match status" value="1"/>
</dbReference>
<dbReference type="InterPro" id="IPR016181">
    <property type="entry name" value="Acyl_CoA_acyltransferase"/>
</dbReference>
<keyword evidence="5" id="KW-0687">Ribonucleoprotein</keyword>
<keyword evidence="5" id="KW-0689">Ribosomal protein</keyword>
<dbReference type="RefSeq" id="WP_133739864.1">
    <property type="nucleotide sequence ID" value="NZ_SNYN01000001.1"/>
</dbReference>
<dbReference type="InterPro" id="IPR000182">
    <property type="entry name" value="GNAT_dom"/>
</dbReference>
<dbReference type="PANTHER" id="PTHR43792:SF8">
    <property type="entry name" value="[RIBOSOMAL PROTEIN US5]-ALANINE N-ACETYLTRANSFERASE"/>
    <property type="match status" value="1"/>
</dbReference>
<comment type="caution">
    <text evidence="5">The sequence shown here is derived from an EMBL/GenBank/DDBJ whole genome shotgun (WGS) entry which is preliminary data.</text>
</comment>
<evidence type="ECO:0000313" key="6">
    <source>
        <dbReference type="Proteomes" id="UP000295281"/>
    </source>
</evidence>
<dbReference type="OrthoDB" id="5242221at2"/>
<dbReference type="GO" id="GO:0008999">
    <property type="term" value="F:protein-N-terminal-alanine acetyltransferase activity"/>
    <property type="evidence" value="ECO:0007669"/>
    <property type="project" value="TreeGrafter"/>
</dbReference>
<evidence type="ECO:0000259" key="4">
    <source>
        <dbReference type="PROSITE" id="PS51186"/>
    </source>
</evidence>
<reference evidence="5 6" key="1">
    <citation type="submission" date="2019-03" db="EMBL/GenBank/DDBJ databases">
        <title>Genomic Encyclopedia of Type Strains, Phase IV (KMG-IV): sequencing the most valuable type-strain genomes for metagenomic binning, comparative biology and taxonomic classification.</title>
        <authorList>
            <person name="Goeker M."/>
        </authorList>
    </citation>
    <scope>NUCLEOTIDE SEQUENCE [LARGE SCALE GENOMIC DNA]</scope>
    <source>
        <strain evidence="5 6">DSM 46770</strain>
    </source>
</reference>
<dbReference type="GO" id="GO:0005840">
    <property type="term" value="C:ribosome"/>
    <property type="evidence" value="ECO:0007669"/>
    <property type="project" value="UniProtKB-KW"/>
</dbReference>
<dbReference type="PANTHER" id="PTHR43792">
    <property type="entry name" value="GNAT FAMILY, PUTATIVE (AFU_ORTHOLOGUE AFUA_3G00765)-RELATED-RELATED"/>
    <property type="match status" value="1"/>
</dbReference>
<dbReference type="Gene3D" id="3.40.630.30">
    <property type="match status" value="1"/>
</dbReference>
<accession>A0A4R6VE61</accession>
<organism evidence="5 6">
    <name type="scientific">Actinorugispora endophytica</name>
    <dbReference type="NCBI Taxonomy" id="1605990"/>
    <lineage>
        <taxon>Bacteria</taxon>
        <taxon>Bacillati</taxon>
        <taxon>Actinomycetota</taxon>
        <taxon>Actinomycetes</taxon>
        <taxon>Streptosporangiales</taxon>
        <taxon>Nocardiopsidaceae</taxon>
        <taxon>Actinorugispora</taxon>
    </lineage>
</organism>
<evidence type="ECO:0000313" key="5">
    <source>
        <dbReference type="EMBL" id="TDQ55327.1"/>
    </source>
</evidence>
<name>A0A4R6VE61_9ACTN</name>
<protein>
    <submittedName>
        <fullName evidence="5">[SSU ribosomal protein S5P]-alanine acetyltransferase</fullName>
    </submittedName>
</protein>
<keyword evidence="6" id="KW-1185">Reference proteome</keyword>
<keyword evidence="1 5" id="KW-0808">Transferase</keyword>
<evidence type="ECO:0000256" key="2">
    <source>
        <dbReference type="ARBA" id="ARBA00023315"/>
    </source>
</evidence>
<gene>
    <name evidence="5" type="ORF">EV190_101652</name>
</gene>
<dbReference type="Proteomes" id="UP000295281">
    <property type="component" value="Unassembled WGS sequence"/>
</dbReference>
<dbReference type="SUPFAM" id="SSF55729">
    <property type="entry name" value="Acyl-CoA N-acyltransferases (Nat)"/>
    <property type="match status" value="1"/>
</dbReference>
<dbReference type="Pfam" id="PF13302">
    <property type="entry name" value="Acetyltransf_3"/>
    <property type="match status" value="1"/>
</dbReference>
<feature type="domain" description="N-acetyltransferase" evidence="4">
    <location>
        <begin position="12"/>
        <end position="180"/>
    </location>
</feature>
<dbReference type="AlphaFoldDB" id="A0A4R6VE61"/>
<evidence type="ECO:0000256" key="1">
    <source>
        <dbReference type="ARBA" id="ARBA00022679"/>
    </source>
</evidence>